<dbReference type="Proteomes" id="UP001175353">
    <property type="component" value="Unassembled WGS sequence"/>
</dbReference>
<feature type="compositionally biased region" description="Polar residues" evidence="1">
    <location>
        <begin position="290"/>
        <end position="301"/>
    </location>
</feature>
<protein>
    <submittedName>
        <fullName evidence="3">Uncharacterized protein</fullName>
    </submittedName>
</protein>
<feature type="region of interest" description="Disordered" evidence="1">
    <location>
        <begin position="265"/>
        <end position="301"/>
    </location>
</feature>
<proteinExistence type="predicted"/>
<accession>A0AAN6JZC0</accession>
<sequence>MALLQAATTSTVNTTASPAVDAAPSHQERRQSRHKKASDPFLELDDNNAVQLPDPPSRTAIGMSMSRQLLVDLLLTPINMVVLLLSLFLVDHKQRQWRLSQHASSPTSLWARLSPLGAEPYQDSHDRRAVSGGASVRTYASASDGSFTGWYRRTKHRSMAKLDLSDALEMRGRVLVALVAWLVLGLFGFIPDDVTTQDRGSPTGWYGTGHDSKPVGHLPHLVLVRAEVRVLDYCAHQQATGVQRQAAAEVKPAFMTNLRLGDGLKHKTAPWPQRGRDAVVNRPRRRNLGGPSSSLFTGLTA</sequence>
<dbReference type="AlphaFoldDB" id="A0AAN6JZC0"/>
<evidence type="ECO:0000313" key="3">
    <source>
        <dbReference type="EMBL" id="KAK0957726.1"/>
    </source>
</evidence>
<keyword evidence="2" id="KW-0812">Transmembrane</keyword>
<feature type="transmembrane region" description="Helical" evidence="2">
    <location>
        <begin position="69"/>
        <end position="90"/>
    </location>
</feature>
<keyword evidence="2" id="KW-1133">Transmembrane helix</keyword>
<keyword evidence="2" id="KW-0472">Membrane</keyword>
<evidence type="ECO:0000256" key="2">
    <source>
        <dbReference type="SAM" id="Phobius"/>
    </source>
</evidence>
<comment type="caution">
    <text evidence="3">The sequence shown here is derived from an EMBL/GenBank/DDBJ whole genome shotgun (WGS) entry which is preliminary data.</text>
</comment>
<feature type="transmembrane region" description="Helical" evidence="2">
    <location>
        <begin position="174"/>
        <end position="191"/>
    </location>
</feature>
<reference evidence="3" key="1">
    <citation type="submission" date="2023-06" db="EMBL/GenBank/DDBJ databases">
        <title>Black Yeasts Isolated from many extreme environments.</title>
        <authorList>
            <person name="Coleine C."/>
            <person name="Stajich J.E."/>
            <person name="Selbmann L."/>
        </authorList>
    </citation>
    <scope>NUCLEOTIDE SEQUENCE</scope>
    <source>
        <strain evidence="3">CCFEE 5200</strain>
    </source>
</reference>
<gene>
    <name evidence="3" type="ORF">LTR91_021711</name>
</gene>
<evidence type="ECO:0000313" key="4">
    <source>
        <dbReference type="Proteomes" id="UP001175353"/>
    </source>
</evidence>
<keyword evidence="4" id="KW-1185">Reference proteome</keyword>
<feature type="compositionally biased region" description="Low complexity" evidence="1">
    <location>
        <begin position="1"/>
        <end position="20"/>
    </location>
</feature>
<dbReference type="EMBL" id="JAUJLE010000397">
    <property type="protein sequence ID" value="KAK0957726.1"/>
    <property type="molecule type" value="Genomic_DNA"/>
</dbReference>
<feature type="region of interest" description="Disordered" evidence="1">
    <location>
        <begin position="1"/>
        <end position="51"/>
    </location>
</feature>
<evidence type="ECO:0000256" key="1">
    <source>
        <dbReference type="SAM" id="MobiDB-lite"/>
    </source>
</evidence>
<name>A0AAN6JZC0_9PEZI</name>
<organism evidence="3 4">
    <name type="scientific">Friedmanniomyces endolithicus</name>
    <dbReference type="NCBI Taxonomy" id="329885"/>
    <lineage>
        <taxon>Eukaryota</taxon>
        <taxon>Fungi</taxon>
        <taxon>Dikarya</taxon>
        <taxon>Ascomycota</taxon>
        <taxon>Pezizomycotina</taxon>
        <taxon>Dothideomycetes</taxon>
        <taxon>Dothideomycetidae</taxon>
        <taxon>Mycosphaerellales</taxon>
        <taxon>Teratosphaeriaceae</taxon>
        <taxon>Friedmanniomyces</taxon>
    </lineage>
</organism>